<accession>A0A0D0E6T5</accession>
<reference evidence="1 2" key="1">
    <citation type="submission" date="2014-04" db="EMBL/GenBank/DDBJ databases">
        <authorList>
            <consortium name="DOE Joint Genome Institute"/>
            <person name="Kuo A."/>
            <person name="Kohler A."/>
            <person name="Jargeat P."/>
            <person name="Nagy L.G."/>
            <person name="Floudas D."/>
            <person name="Copeland A."/>
            <person name="Barry K.W."/>
            <person name="Cichocki N."/>
            <person name="Veneault-Fourrey C."/>
            <person name="LaButti K."/>
            <person name="Lindquist E.A."/>
            <person name="Lipzen A."/>
            <person name="Lundell T."/>
            <person name="Morin E."/>
            <person name="Murat C."/>
            <person name="Sun H."/>
            <person name="Tunlid A."/>
            <person name="Henrissat B."/>
            <person name="Grigoriev I.V."/>
            <person name="Hibbett D.S."/>
            <person name="Martin F."/>
            <person name="Nordberg H.P."/>
            <person name="Cantor M.N."/>
            <person name="Hua S.X."/>
        </authorList>
    </citation>
    <scope>NUCLEOTIDE SEQUENCE [LARGE SCALE GENOMIC DNA]</scope>
    <source>
        <strain evidence="1 2">Ve08.2h10</strain>
    </source>
</reference>
<dbReference type="AlphaFoldDB" id="A0A0D0E6T5"/>
<dbReference type="Proteomes" id="UP000054538">
    <property type="component" value="Unassembled WGS sequence"/>
</dbReference>
<dbReference type="EMBL" id="KN824944">
    <property type="protein sequence ID" value="KIK97264.1"/>
    <property type="molecule type" value="Genomic_DNA"/>
</dbReference>
<evidence type="ECO:0000313" key="2">
    <source>
        <dbReference type="Proteomes" id="UP000054538"/>
    </source>
</evidence>
<sequence>MFMCLRNVPCRASESAGLTCGVSPSRWVTFYTWTNHAQFHRDRRFYHHLCARRDRTGSPASDFLTCCAETDADEFKAW</sequence>
<dbReference type="HOGENOM" id="CLU_2622712_0_0_1"/>
<reference evidence="2" key="2">
    <citation type="submission" date="2015-01" db="EMBL/GenBank/DDBJ databases">
        <title>Evolutionary Origins and Diversification of the Mycorrhizal Mutualists.</title>
        <authorList>
            <consortium name="DOE Joint Genome Institute"/>
            <consortium name="Mycorrhizal Genomics Consortium"/>
            <person name="Kohler A."/>
            <person name="Kuo A."/>
            <person name="Nagy L.G."/>
            <person name="Floudas D."/>
            <person name="Copeland A."/>
            <person name="Barry K.W."/>
            <person name="Cichocki N."/>
            <person name="Veneault-Fourrey C."/>
            <person name="LaButti K."/>
            <person name="Lindquist E.A."/>
            <person name="Lipzen A."/>
            <person name="Lundell T."/>
            <person name="Morin E."/>
            <person name="Murat C."/>
            <person name="Riley R."/>
            <person name="Ohm R."/>
            <person name="Sun H."/>
            <person name="Tunlid A."/>
            <person name="Henrissat B."/>
            <person name="Grigoriev I.V."/>
            <person name="Hibbett D.S."/>
            <person name="Martin F."/>
        </authorList>
    </citation>
    <scope>NUCLEOTIDE SEQUENCE [LARGE SCALE GENOMIC DNA]</scope>
    <source>
        <strain evidence="2">Ve08.2h10</strain>
    </source>
</reference>
<protein>
    <submittedName>
        <fullName evidence="1">Unplaced genomic scaffold scaffold_122, whole genome shotgun sequence</fullName>
    </submittedName>
</protein>
<organism evidence="1 2">
    <name type="scientific">Paxillus rubicundulus Ve08.2h10</name>
    <dbReference type="NCBI Taxonomy" id="930991"/>
    <lineage>
        <taxon>Eukaryota</taxon>
        <taxon>Fungi</taxon>
        <taxon>Dikarya</taxon>
        <taxon>Basidiomycota</taxon>
        <taxon>Agaricomycotina</taxon>
        <taxon>Agaricomycetes</taxon>
        <taxon>Agaricomycetidae</taxon>
        <taxon>Boletales</taxon>
        <taxon>Paxilineae</taxon>
        <taxon>Paxillaceae</taxon>
        <taxon>Paxillus</taxon>
    </lineage>
</organism>
<evidence type="ECO:0000313" key="1">
    <source>
        <dbReference type="EMBL" id="KIK97264.1"/>
    </source>
</evidence>
<gene>
    <name evidence="1" type="ORF">PAXRUDRAFT_240595</name>
</gene>
<proteinExistence type="predicted"/>
<dbReference type="InParanoid" id="A0A0D0E6T5"/>
<keyword evidence="2" id="KW-1185">Reference proteome</keyword>
<name>A0A0D0E6T5_9AGAM</name>